<keyword evidence="2" id="KW-1185">Reference proteome</keyword>
<dbReference type="EMBL" id="CVRI01000073">
    <property type="protein sequence ID" value="CRL07683.1"/>
    <property type="molecule type" value="Genomic_DNA"/>
</dbReference>
<accession>A0A1J1J5J7</accession>
<dbReference type="AlphaFoldDB" id="A0A1J1J5J7"/>
<organism evidence="1 2">
    <name type="scientific">Clunio marinus</name>
    <dbReference type="NCBI Taxonomy" id="568069"/>
    <lineage>
        <taxon>Eukaryota</taxon>
        <taxon>Metazoa</taxon>
        <taxon>Ecdysozoa</taxon>
        <taxon>Arthropoda</taxon>
        <taxon>Hexapoda</taxon>
        <taxon>Insecta</taxon>
        <taxon>Pterygota</taxon>
        <taxon>Neoptera</taxon>
        <taxon>Endopterygota</taxon>
        <taxon>Diptera</taxon>
        <taxon>Nematocera</taxon>
        <taxon>Chironomoidea</taxon>
        <taxon>Chironomidae</taxon>
        <taxon>Clunio</taxon>
    </lineage>
</organism>
<dbReference type="Proteomes" id="UP000183832">
    <property type="component" value="Unassembled WGS sequence"/>
</dbReference>
<name>A0A1J1J5J7_9DIPT</name>
<reference evidence="1 2" key="1">
    <citation type="submission" date="2015-04" db="EMBL/GenBank/DDBJ databases">
        <authorList>
            <person name="Syromyatnikov M.Y."/>
            <person name="Popov V.N."/>
        </authorList>
    </citation>
    <scope>NUCLEOTIDE SEQUENCE [LARGE SCALE GENOMIC DNA]</scope>
</reference>
<sequence>MAFSSWLEKQFMNIHYLEFDKTCWLTNLKPSEVLESFLKSIWKRLHPNTFDYSSIIIYYLAWSTNIIEHNANTDEIDGSLPNIELLIAQFFIFRLQACREDQLTCNLLQEVSCGLSLVLG</sequence>
<proteinExistence type="predicted"/>
<evidence type="ECO:0000313" key="2">
    <source>
        <dbReference type="Proteomes" id="UP000183832"/>
    </source>
</evidence>
<gene>
    <name evidence="1" type="ORF">CLUMA_CG020640</name>
</gene>
<protein>
    <submittedName>
        <fullName evidence="1">CLUMA_CG020640, isoform A</fullName>
    </submittedName>
</protein>
<evidence type="ECO:0000313" key="1">
    <source>
        <dbReference type="EMBL" id="CRL07683.1"/>
    </source>
</evidence>